<accession>A0AA41K659</accession>
<name>A0AA41K659_9FIRM</name>
<feature type="signal peptide" evidence="1">
    <location>
        <begin position="1"/>
        <end position="23"/>
    </location>
</feature>
<proteinExistence type="predicted"/>
<evidence type="ECO:0000313" key="2">
    <source>
        <dbReference type="EMBL" id="MBT9811421.1"/>
    </source>
</evidence>
<dbReference type="Gene3D" id="2.10.270.10">
    <property type="entry name" value="Cholin Binding"/>
    <property type="match status" value="1"/>
</dbReference>
<dbReference type="EMBL" id="WQPS01000029">
    <property type="protein sequence ID" value="MBT9811421.1"/>
    <property type="molecule type" value="Genomic_DNA"/>
</dbReference>
<dbReference type="SUPFAM" id="SSF69360">
    <property type="entry name" value="Cell wall binding repeat"/>
    <property type="match status" value="1"/>
</dbReference>
<reference evidence="2" key="1">
    <citation type="journal article" date="2021" name="Gut Microbes">
        <title>A synthetic consortium of 100 gut commensals modulates the composition and function in a colon model of the microbiome of elderly subjects.</title>
        <authorList>
            <person name="Perez M."/>
            <person name="Ntemiri A."/>
            <person name="Tan H."/>
            <person name="Harris H.M.B."/>
            <person name="Roager H.M."/>
            <person name="Ribiere C."/>
            <person name="O'Toole P.W."/>
        </authorList>
    </citation>
    <scope>NUCLEOTIDE SEQUENCE</scope>
    <source>
        <strain evidence="2">MCC335</strain>
    </source>
</reference>
<dbReference type="RefSeq" id="WP_117450911.1">
    <property type="nucleotide sequence ID" value="NZ_CABJDD010000004.1"/>
</dbReference>
<comment type="caution">
    <text evidence="2">The sequence shown here is derived from an EMBL/GenBank/DDBJ whole genome shotgun (WGS) entry which is preliminary data.</text>
</comment>
<protein>
    <recommendedName>
        <fullName evidence="4">Cell wall-binding protein</fullName>
    </recommendedName>
</protein>
<gene>
    <name evidence="2" type="ORF">GPL26_17510</name>
</gene>
<evidence type="ECO:0000256" key="1">
    <source>
        <dbReference type="SAM" id="SignalP"/>
    </source>
</evidence>
<sequence>MKGWKNLTLLFLTAALTPFQSFASETVGTVKVKFTVETGESYENGLPMIEGETNSTKYNIDEVTTLEEYMAQWEDDSGDDDDTHDRKDNSDLLAYNETYLAMEDYSQVVYAVLVDASDNYYFSSNTEKIKVSGLGAEFVRLERLNDKTTLVLFVRFSQLDSLAGTAGQVGWQDTGRASWSYSKDPAWYELRLYADGKARGGVKITGASAYDFRPLMQAGGSYSYKIRPIGADGTAGEWTESDSAVTVAADQAALFKELFALEAVTEPSGDEAGPPRITGYRNTGWQETWDGRYWYRETDGTYPQQNWLREEGLWYFFDPEGYMVRECYIKWGNDTYYMDSAGKMLTRGQAPDGRLAGENGALKWPDL</sequence>
<evidence type="ECO:0000313" key="3">
    <source>
        <dbReference type="Proteomes" id="UP000708338"/>
    </source>
</evidence>
<feature type="chain" id="PRO_5041273594" description="Cell wall-binding protein" evidence="1">
    <location>
        <begin position="24"/>
        <end position="367"/>
    </location>
</feature>
<dbReference type="AlphaFoldDB" id="A0AA41K659"/>
<evidence type="ECO:0008006" key="4">
    <source>
        <dbReference type="Google" id="ProtNLM"/>
    </source>
</evidence>
<organism evidence="2 3">
    <name type="scientific">Enterocloster citroniae</name>
    <dbReference type="NCBI Taxonomy" id="358743"/>
    <lineage>
        <taxon>Bacteria</taxon>
        <taxon>Bacillati</taxon>
        <taxon>Bacillota</taxon>
        <taxon>Clostridia</taxon>
        <taxon>Lachnospirales</taxon>
        <taxon>Lachnospiraceae</taxon>
        <taxon>Enterocloster</taxon>
    </lineage>
</organism>
<dbReference type="Proteomes" id="UP000708338">
    <property type="component" value="Unassembled WGS sequence"/>
</dbReference>
<keyword evidence="1" id="KW-0732">Signal</keyword>